<evidence type="ECO:0000256" key="1">
    <source>
        <dbReference type="ARBA" id="ARBA00022649"/>
    </source>
</evidence>
<evidence type="ECO:0000313" key="3">
    <source>
        <dbReference type="Proteomes" id="UP000295598"/>
    </source>
</evidence>
<name>A0A4R4JTY6_9GAMM</name>
<dbReference type="Pfam" id="PF05016">
    <property type="entry name" value="ParE_toxin"/>
    <property type="match status" value="1"/>
</dbReference>
<dbReference type="RefSeq" id="WP_132354344.1">
    <property type="nucleotide sequence ID" value="NZ_CAWOJO010000014.1"/>
</dbReference>
<evidence type="ECO:0000313" key="2">
    <source>
        <dbReference type="EMBL" id="TDB58140.1"/>
    </source>
</evidence>
<dbReference type="AlphaFoldDB" id="A0A4R4JTY6"/>
<accession>A0A4R4JTY6</accession>
<dbReference type="InterPro" id="IPR035093">
    <property type="entry name" value="RelE/ParE_toxin_dom_sf"/>
</dbReference>
<sequence length="78" mass="8843">MSYRVVFSPESSEQLVALYHYMAVATSPDTATRYTDGIIAFCESLQTFPHRGTQRDDICSGLRITNYKKRTVIAFNSD</sequence>
<dbReference type="EMBL" id="PUJY01000014">
    <property type="protein sequence ID" value="TDB58140.1"/>
    <property type="molecule type" value="Genomic_DNA"/>
</dbReference>
<organism evidence="2 3">
    <name type="scientific">Photorhabdus khanii subsp. guanajuatensis</name>
    <dbReference type="NCBI Taxonomy" id="2100166"/>
    <lineage>
        <taxon>Bacteria</taxon>
        <taxon>Pseudomonadati</taxon>
        <taxon>Pseudomonadota</taxon>
        <taxon>Gammaproteobacteria</taxon>
        <taxon>Enterobacterales</taxon>
        <taxon>Morganellaceae</taxon>
        <taxon>Photorhabdus</taxon>
    </lineage>
</organism>
<dbReference type="InterPro" id="IPR007712">
    <property type="entry name" value="RelE/ParE_toxin"/>
</dbReference>
<protein>
    <submittedName>
        <fullName evidence="2">Plasmid stabilization protein</fullName>
    </submittedName>
</protein>
<gene>
    <name evidence="2" type="ORF">C5467_10210</name>
</gene>
<dbReference type="Proteomes" id="UP000295598">
    <property type="component" value="Unassembled WGS sequence"/>
</dbReference>
<reference evidence="2 3" key="1">
    <citation type="journal article" date="2019" name="Int. J. Syst. Evol. Microbiol.">
        <title>Photorhabdus khanii subsp. guanajuatensis subsp. nov., isolated from Heterorhabditis atacamensis, and Photorhabdus luminescens subsp. mexicana subsp. nov., isolated from Heterorhabditis mexicana entomopathogenic nematodes.</title>
        <authorList>
            <person name="Machado R.A.R."/>
            <person name="Bruno P."/>
            <person name="Arce C.C.M."/>
            <person name="Liechti N."/>
            <person name="Kohler A."/>
            <person name="Bernal J."/>
            <person name="Bruggmann R."/>
            <person name="Turlings T.C.J."/>
        </authorList>
    </citation>
    <scope>NUCLEOTIDE SEQUENCE [LARGE SCALE GENOMIC DNA]</scope>
    <source>
        <strain evidence="2 3">MEX20-17</strain>
    </source>
</reference>
<proteinExistence type="predicted"/>
<comment type="caution">
    <text evidence="2">The sequence shown here is derived from an EMBL/GenBank/DDBJ whole genome shotgun (WGS) entry which is preliminary data.</text>
</comment>
<keyword evidence="1" id="KW-1277">Toxin-antitoxin system</keyword>
<dbReference type="Gene3D" id="3.30.2310.20">
    <property type="entry name" value="RelE-like"/>
    <property type="match status" value="1"/>
</dbReference>